<dbReference type="EMBL" id="AGBW02010771">
    <property type="protein sequence ID" value="OWR47878.1"/>
    <property type="molecule type" value="Genomic_DNA"/>
</dbReference>
<gene>
    <name evidence="1" type="ORF">KGM_213725A</name>
</gene>
<evidence type="ECO:0000313" key="2">
    <source>
        <dbReference type="Proteomes" id="UP000007151"/>
    </source>
</evidence>
<sequence length="9" mass="1044">MKVLLILSQ</sequence>
<dbReference type="KEGG" id="dpl:KGM_213725A"/>
<accession>A0A212F2A1</accession>
<dbReference type="Proteomes" id="UP000007151">
    <property type="component" value="Unassembled WGS sequence"/>
</dbReference>
<evidence type="ECO:0000313" key="1">
    <source>
        <dbReference type="EMBL" id="OWR47878.1"/>
    </source>
</evidence>
<comment type="caution">
    <text evidence="1">The sequence shown here is derived from an EMBL/GenBank/DDBJ whole genome shotgun (WGS) entry which is preliminary data.</text>
</comment>
<organism evidence="1 2">
    <name type="scientific">Danaus plexippus plexippus</name>
    <dbReference type="NCBI Taxonomy" id="278856"/>
    <lineage>
        <taxon>Eukaryota</taxon>
        <taxon>Metazoa</taxon>
        <taxon>Ecdysozoa</taxon>
        <taxon>Arthropoda</taxon>
        <taxon>Hexapoda</taxon>
        <taxon>Insecta</taxon>
        <taxon>Pterygota</taxon>
        <taxon>Neoptera</taxon>
        <taxon>Endopterygota</taxon>
        <taxon>Lepidoptera</taxon>
        <taxon>Glossata</taxon>
        <taxon>Ditrysia</taxon>
        <taxon>Papilionoidea</taxon>
        <taxon>Nymphalidae</taxon>
        <taxon>Danainae</taxon>
        <taxon>Danaini</taxon>
        <taxon>Danaina</taxon>
        <taxon>Danaus</taxon>
        <taxon>Danaus</taxon>
    </lineage>
</organism>
<reference evidence="1 2" key="1">
    <citation type="journal article" date="2011" name="Cell">
        <title>The monarch butterfly genome yields insights into long-distance migration.</title>
        <authorList>
            <person name="Zhan S."/>
            <person name="Merlin C."/>
            <person name="Boore J.L."/>
            <person name="Reppert S.M."/>
        </authorList>
    </citation>
    <scope>NUCLEOTIDE SEQUENCE [LARGE SCALE GENOMIC DNA]</scope>
    <source>
        <strain evidence="1">F-2</strain>
    </source>
</reference>
<name>A0A212F2A1_DANPL</name>
<dbReference type="InParanoid" id="A0A212F2A1"/>
<proteinExistence type="predicted"/>
<keyword evidence="2" id="KW-1185">Reference proteome</keyword>
<feature type="non-terminal residue" evidence="1">
    <location>
        <position position="9"/>
    </location>
</feature>
<protein>
    <submittedName>
        <fullName evidence="1">Supervillin</fullName>
    </submittedName>
</protein>